<sequence>MLVWFILLVVSSDGSRKFRRNPNTSEVSLFNVWIQPPPNVDRNRSEQQQIDGRSYDFSLLCADGIPLLMEDHRPQPCHPRPWLRKQKCPSGFWCHEGDDESSHYCCPRNRKVANRCHLSPAIGHGKKALRRFYYDWASDGCHELTYTGLGGNENSFITYEQCENACRGVGEPAVEVPENAKLSKNKKVTKLPSSTVPSTATSNTSPATTTVVSTSRNEDMTTTAGLISTDRPSVDVTVRNASTTAGLRTTTRTTTIHAITMKSLEVTTPEVTTAEHGNHLPSTRWMGTNPCEQDADEGHPRDIARKMWYFDKSALSCRPFTYLGSDGNANRFVDQNQCLRVCGSGFSGKPSLSACDLQPQFGNGTYKIPRYYFDKMTKQCELFFYSGEGGNENRFLRKQKCERLCLGRKNMVHSTPITTTTVSTRPVTRTFQELHSTEESLGSHTTVAPVPMPTSEKPNVTVIESSSQLVSTSSAKTTTAESFPTLVNVPKEFVPPFPQFTLLPHDNTPTTTDAENLPFKTTTRPPTTVSESLDSIFEKLMASSPAPPATARTLSALSSFEEVSEPRTSVALPGNLKSMGNSESGSDKFPGFHSATILPHASEQWRIRLPANELRKPVLPVVAVTEAPRPNLPPSPYAHIKETEKVQPIIPAPVNENHEQIPHVVYISHPNGDPTATQVNLYPTEHRPGMYTSANHNVLALQEFEPYAKLRKANVSQNSVWLAHGIRAFQQVMQQQRTSTITPFEPYFVASIPSSISTTGSPSEERVAVLTQEAQKPDILSVAVFPENDVLLTAQPTSTNQEKMQAQVNSSNVSPCHIPIYDDVVIMCALANVTCPVGTFCQIGEAQSICCPALPEAACHQPVRPGIGPSSLLRWYFDPAVKQCLPFSFHGFQGNQNNFESVALCESACIFPQLCDEGSPVPSTNVNESCSSSLPLSCPKGYFCKSNENYGISACCPEPTHFLKKISSHPERLAKSCFMEQDPGYGLESSHRWSFDASSSSCVSFIYNGYGGNQNNFLSRSDCESACKTMRSCEEPVVSGHGNKFISRFFYSREYGQCLHFIYSGEGGNSNNFPNLHECFKTCMADSLQFHSLPVSTEPTFAFAFISRPVCPHGDVATNNGVPITCDAIEGTGCPPGNVCTPMEMGAYCCEAPESFCLQARPPLSVCLSPSSPPVQQIQFTYDPMGDRCVQFTYSSCEPSLSLNHFASSSECSRFCCNQGYDLVYKKRLLLMNDSPL</sequence>
<feature type="domain" description="BPTI/Kunitz inhibitor" evidence="2">
    <location>
        <begin position="977"/>
        <end position="1027"/>
    </location>
</feature>
<comment type="caution">
    <text evidence="3">The sequence shown here is derived from an EMBL/GenBank/DDBJ whole genome shotgun (WGS) entry which is preliminary data.</text>
</comment>
<evidence type="ECO:0000259" key="2">
    <source>
        <dbReference type="PROSITE" id="PS50279"/>
    </source>
</evidence>
<evidence type="ECO:0000313" key="3">
    <source>
        <dbReference type="EMBL" id="KAK6753036.1"/>
    </source>
</evidence>
<feature type="domain" description="BPTI/Kunitz inhibitor" evidence="2">
    <location>
        <begin position="1157"/>
        <end position="1216"/>
    </location>
</feature>
<proteinExistence type="predicted"/>
<feature type="compositionally biased region" description="Polar residues" evidence="1">
    <location>
        <begin position="507"/>
        <end position="528"/>
    </location>
</feature>
<dbReference type="PROSITE" id="PS50279">
    <property type="entry name" value="BPTI_KUNITZ_2"/>
    <property type="match status" value="7"/>
</dbReference>
<dbReference type="PANTHER" id="PTHR46339">
    <property type="entry name" value="PROTEIN CBG15282-RELATED"/>
    <property type="match status" value="1"/>
</dbReference>
<keyword evidence="4" id="KW-1185">Reference proteome</keyword>
<dbReference type="SUPFAM" id="SSF57362">
    <property type="entry name" value="BPTI-like"/>
    <property type="match status" value="7"/>
</dbReference>
<accession>A0ABR1DRF9</accession>
<feature type="region of interest" description="Disordered" evidence="1">
    <location>
        <begin position="502"/>
        <end position="528"/>
    </location>
</feature>
<dbReference type="PANTHER" id="PTHR46339:SF9">
    <property type="entry name" value="BPTI_KUNITZ INHIBITOR DOMAIN-CONTAINING PROTEIN"/>
    <property type="match status" value="1"/>
</dbReference>
<feature type="domain" description="BPTI/Kunitz inhibitor" evidence="2">
    <location>
        <begin position="1033"/>
        <end position="1083"/>
    </location>
</feature>
<name>A0ABR1DRF9_NECAM</name>
<dbReference type="InterPro" id="IPR028150">
    <property type="entry name" value="Lustrin_cystein"/>
</dbReference>
<evidence type="ECO:0000313" key="4">
    <source>
        <dbReference type="Proteomes" id="UP001303046"/>
    </source>
</evidence>
<dbReference type="InterPro" id="IPR036880">
    <property type="entry name" value="Kunitz_BPTI_sf"/>
</dbReference>
<dbReference type="InterPro" id="IPR002223">
    <property type="entry name" value="Kunitz_BPTI"/>
</dbReference>
<dbReference type="InterPro" id="IPR006150">
    <property type="entry name" value="Cys_repeat_1"/>
</dbReference>
<dbReference type="EMBL" id="JAVFWL010000005">
    <property type="protein sequence ID" value="KAK6753036.1"/>
    <property type="molecule type" value="Genomic_DNA"/>
</dbReference>
<feature type="domain" description="BPTI/Kunitz inhibitor" evidence="2">
    <location>
        <begin position="859"/>
        <end position="909"/>
    </location>
</feature>
<feature type="domain" description="BPTI/Kunitz inhibitor" evidence="2">
    <location>
        <begin position="116"/>
        <end position="166"/>
    </location>
</feature>
<evidence type="ECO:0000256" key="1">
    <source>
        <dbReference type="SAM" id="MobiDB-lite"/>
    </source>
</evidence>
<feature type="compositionally biased region" description="Low complexity" evidence="1">
    <location>
        <begin position="192"/>
        <end position="215"/>
    </location>
</feature>
<feature type="domain" description="BPTI/Kunitz inhibitor" evidence="2">
    <location>
        <begin position="355"/>
        <end position="405"/>
    </location>
</feature>
<feature type="region of interest" description="Disordered" evidence="1">
    <location>
        <begin position="187"/>
        <end position="218"/>
    </location>
</feature>
<feature type="domain" description="BPTI/Kunitz inhibitor" evidence="2">
    <location>
        <begin position="291"/>
        <end position="342"/>
    </location>
</feature>
<dbReference type="SMART" id="SM00289">
    <property type="entry name" value="WR1"/>
    <property type="match status" value="4"/>
</dbReference>
<dbReference type="Pfam" id="PF14625">
    <property type="entry name" value="Lustrin_cystein"/>
    <property type="match status" value="3"/>
</dbReference>
<feature type="region of interest" description="Disordered" evidence="1">
    <location>
        <begin position="436"/>
        <end position="455"/>
    </location>
</feature>
<dbReference type="SMART" id="SM00131">
    <property type="entry name" value="KU"/>
    <property type="match status" value="7"/>
</dbReference>
<dbReference type="Gene3D" id="4.10.410.10">
    <property type="entry name" value="Pancreatic trypsin inhibitor Kunitz domain"/>
    <property type="match status" value="7"/>
</dbReference>
<dbReference type="Proteomes" id="UP001303046">
    <property type="component" value="Unassembled WGS sequence"/>
</dbReference>
<reference evidence="3 4" key="1">
    <citation type="submission" date="2023-08" db="EMBL/GenBank/DDBJ databases">
        <title>A Necator americanus chromosomal reference genome.</title>
        <authorList>
            <person name="Ilik V."/>
            <person name="Petrzelkova K.J."/>
            <person name="Pardy F."/>
            <person name="Fuh T."/>
            <person name="Niatou-Singa F.S."/>
            <person name="Gouil Q."/>
            <person name="Baker L."/>
            <person name="Ritchie M.E."/>
            <person name="Jex A.R."/>
            <person name="Gazzola D."/>
            <person name="Li H."/>
            <person name="Toshio Fujiwara R."/>
            <person name="Zhan B."/>
            <person name="Aroian R.V."/>
            <person name="Pafco B."/>
            <person name="Schwarz E.M."/>
        </authorList>
    </citation>
    <scope>NUCLEOTIDE SEQUENCE [LARGE SCALE GENOMIC DNA]</scope>
    <source>
        <strain evidence="3 4">Aroian</strain>
        <tissue evidence="3">Whole animal</tissue>
    </source>
</reference>
<gene>
    <name evidence="3" type="primary">Necator_chrV.g17354</name>
    <name evidence="3" type="ORF">RB195_012565</name>
</gene>
<protein>
    <recommendedName>
        <fullName evidence="2">BPTI/Kunitz inhibitor domain-containing protein</fullName>
    </recommendedName>
</protein>
<dbReference type="CDD" id="cd22593">
    <property type="entry name" value="Kunitz_conkunitzin"/>
    <property type="match status" value="5"/>
</dbReference>
<feature type="compositionally biased region" description="Polar residues" evidence="1">
    <location>
        <begin position="436"/>
        <end position="446"/>
    </location>
</feature>
<dbReference type="InterPro" id="IPR053014">
    <property type="entry name" value="Cuticle_assoc_divergent"/>
</dbReference>
<organism evidence="3 4">
    <name type="scientific">Necator americanus</name>
    <name type="common">Human hookworm</name>
    <dbReference type="NCBI Taxonomy" id="51031"/>
    <lineage>
        <taxon>Eukaryota</taxon>
        <taxon>Metazoa</taxon>
        <taxon>Ecdysozoa</taxon>
        <taxon>Nematoda</taxon>
        <taxon>Chromadorea</taxon>
        <taxon>Rhabditida</taxon>
        <taxon>Rhabditina</taxon>
        <taxon>Rhabditomorpha</taxon>
        <taxon>Strongyloidea</taxon>
        <taxon>Ancylostomatidae</taxon>
        <taxon>Bunostominae</taxon>
        <taxon>Necator</taxon>
    </lineage>
</organism>
<dbReference type="Pfam" id="PF00014">
    <property type="entry name" value="Kunitz_BPTI"/>
    <property type="match status" value="7"/>
</dbReference>